<evidence type="ECO:0000313" key="7">
    <source>
        <dbReference type="Proteomes" id="UP000293623"/>
    </source>
</evidence>
<dbReference type="InterPro" id="IPR011623">
    <property type="entry name" value="7TMR_DISM_rcpt_extracell_dom1"/>
</dbReference>
<name>A0A4Q2KJ27_9SPHN</name>
<evidence type="ECO:0000259" key="5">
    <source>
        <dbReference type="PROSITE" id="PS50887"/>
    </source>
</evidence>
<feature type="signal peptide" evidence="4">
    <location>
        <begin position="1"/>
        <end position="27"/>
    </location>
</feature>
<proteinExistence type="predicted"/>
<keyword evidence="3" id="KW-0812">Transmembrane</keyword>
<dbReference type="Pfam" id="PF00990">
    <property type="entry name" value="GGDEF"/>
    <property type="match status" value="1"/>
</dbReference>
<feature type="transmembrane region" description="Helical" evidence="3">
    <location>
        <begin position="266"/>
        <end position="283"/>
    </location>
</feature>
<dbReference type="InterPro" id="IPR029787">
    <property type="entry name" value="Nucleotide_cyclase"/>
</dbReference>
<dbReference type="EMBL" id="SDPV01000002">
    <property type="protein sequence ID" value="RXZ64307.1"/>
    <property type="molecule type" value="Genomic_DNA"/>
</dbReference>
<dbReference type="Proteomes" id="UP000293623">
    <property type="component" value="Unassembled WGS sequence"/>
</dbReference>
<dbReference type="SMART" id="SM00267">
    <property type="entry name" value="GGDEF"/>
    <property type="match status" value="1"/>
</dbReference>
<keyword evidence="4" id="KW-0732">Signal</keyword>
<keyword evidence="7" id="KW-1185">Reference proteome</keyword>
<dbReference type="Gene3D" id="3.30.70.270">
    <property type="match status" value="1"/>
</dbReference>
<keyword evidence="3" id="KW-1133">Transmembrane helix</keyword>
<dbReference type="PANTHER" id="PTHR45138:SF9">
    <property type="entry name" value="DIGUANYLATE CYCLASE DGCM-RELATED"/>
    <property type="match status" value="1"/>
</dbReference>
<dbReference type="EC" id="2.7.7.65" evidence="1"/>
<dbReference type="Pfam" id="PF07695">
    <property type="entry name" value="7TMR-DISM_7TM"/>
    <property type="match status" value="1"/>
</dbReference>
<evidence type="ECO:0000313" key="6">
    <source>
        <dbReference type="EMBL" id="RXZ64307.1"/>
    </source>
</evidence>
<feature type="transmembrane region" description="Helical" evidence="3">
    <location>
        <begin position="295"/>
        <end position="316"/>
    </location>
</feature>
<feature type="transmembrane region" description="Helical" evidence="3">
    <location>
        <begin position="353"/>
        <end position="373"/>
    </location>
</feature>
<comment type="catalytic activity">
    <reaction evidence="2">
        <text>2 GTP = 3',3'-c-di-GMP + 2 diphosphate</text>
        <dbReference type="Rhea" id="RHEA:24898"/>
        <dbReference type="ChEBI" id="CHEBI:33019"/>
        <dbReference type="ChEBI" id="CHEBI:37565"/>
        <dbReference type="ChEBI" id="CHEBI:58805"/>
        <dbReference type="EC" id="2.7.7.65"/>
    </reaction>
</comment>
<dbReference type="GO" id="GO:0052621">
    <property type="term" value="F:diguanylate cyclase activity"/>
    <property type="evidence" value="ECO:0007669"/>
    <property type="project" value="UniProtKB-EC"/>
</dbReference>
<keyword evidence="3" id="KW-0472">Membrane</keyword>
<dbReference type="InterPro" id="IPR043128">
    <property type="entry name" value="Rev_trsase/Diguanyl_cyclase"/>
</dbReference>
<evidence type="ECO:0000256" key="4">
    <source>
        <dbReference type="SAM" id="SignalP"/>
    </source>
</evidence>
<dbReference type="GO" id="GO:0043709">
    <property type="term" value="P:cell adhesion involved in single-species biofilm formation"/>
    <property type="evidence" value="ECO:0007669"/>
    <property type="project" value="TreeGrafter"/>
</dbReference>
<evidence type="ECO:0000256" key="3">
    <source>
        <dbReference type="SAM" id="Phobius"/>
    </source>
</evidence>
<reference evidence="6 7" key="1">
    <citation type="submission" date="2019-01" db="EMBL/GenBank/DDBJ databases">
        <title>Altererythrobacter rhizovicinus sp. nov., isolated from the rhizosphere soil of Haloxylon ammodendron.</title>
        <authorList>
            <person name="Li H.-P."/>
            <person name="Gou J.-Y."/>
            <person name="Yao D."/>
            <person name="Han Q.-Q."/>
            <person name="Shao K.-Z."/>
            <person name="Zhao Q."/>
            <person name="Zhang J.-L."/>
        </authorList>
    </citation>
    <scope>NUCLEOTIDE SEQUENCE [LARGE SCALE GENOMIC DNA]</scope>
    <source>
        <strain evidence="6 7">AY-3R</strain>
    </source>
</reference>
<dbReference type="SUPFAM" id="SSF55073">
    <property type="entry name" value="Nucleotide cyclase"/>
    <property type="match status" value="1"/>
</dbReference>
<dbReference type="InterPro" id="IPR000160">
    <property type="entry name" value="GGDEF_dom"/>
</dbReference>
<sequence length="573" mass="62703">MLGRALRGLLAVMAVTVVLCTVPEAQARPIAPSCQATAALPAASARTGSPEPHWFCDGRIADFRAPRVLLRFDLPRSGPHPAFFTTRAGSFGRIEISVVDRGGTVRSARYTMDEAELIGSGLNFVLPLPEVTDRSDHIVVAMDDGWAAPLVSDARLVASVDEVRWPYETMLALAAICGLLCMPLLFDLAFYRILKAPFLLWHLTSVLGMLALTLVSSGLVLHLADLTLTQVSFLLPLTSCIGVGAAAIFAADLFEKGCLPERTRRLLRYFAGVTVVTSLAQMSRIPALREHGSDIFYLAFLPLIALFCVALAQAIVRGSRAARYQLVACMPLWAVSLQRILTNVGFGDVPQDQIFAFSAAVAFQLVVTSLGAADRFMILKHERDRARAQSLAMEQMAERDPLTGLLNRRAIEARFAELQRQGFDTMALIDLDHFKRVNDRHGHQVGDHVLRVCAQVLRADGDRHAIALRLGGEEFMLLLRGLRARERAEHLRRAITQRVAAEVEGLEAPVTASMGVIEMPREGLEGTTFADLYARADMLLYEAKEAGRNRTMHERLTLFGSGGPRTTRGTAAA</sequence>
<gene>
    <name evidence="6" type="ORF">ETX26_10395</name>
</gene>
<feature type="domain" description="GGDEF" evidence="5">
    <location>
        <begin position="422"/>
        <end position="556"/>
    </location>
</feature>
<dbReference type="OrthoDB" id="9759607at2"/>
<evidence type="ECO:0000256" key="2">
    <source>
        <dbReference type="ARBA" id="ARBA00034247"/>
    </source>
</evidence>
<dbReference type="NCBIfam" id="TIGR00254">
    <property type="entry name" value="GGDEF"/>
    <property type="match status" value="1"/>
</dbReference>
<dbReference type="GO" id="GO:0005886">
    <property type="term" value="C:plasma membrane"/>
    <property type="evidence" value="ECO:0007669"/>
    <property type="project" value="TreeGrafter"/>
</dbReference>
<feature type="chain" id="PRO_5020492378" description="diguanylate cyclase" evidence="4">
    <location>
        <begin position="28"/>
        <end position="573"/>
    </location>
</feature>
<feature type="transmembrane region" description="Helical" evidence="3">
    <location>
        <begin position="165"/>
        <end position="186"/>
    </location>
</feature>
<dbReference type="CDD" id="cd01949">
    <property type="entry name" value="GGDEF"/>
    <property type="match status" value="1"/>
</dbReference>
<dbReference type="PROSITE" id="PS50887">
    <property type="entry name" value="GGDEF"/>
    <property type="match status" value="1"/>
</dbReference>
<organism evidence="6 7">
    <name type="scientific">Pelagerythrobacter rhizovicinus</name>
    <dbReference type="NCBI Taxonomy" id="2268576"/>
    <lineage>
        <taxon>Bacteria</taxon>
        <taxon>Pseudomonadati</taxon>
        <taxon>Pseudomonadota</taxon>
        <taxon>Alphaproteobacteria</taxon>
        <taxon>Sphingomonadales</taxon>
        <taxon>Erythrobacteraceae</taxon>
        <taxon>Pelagerythrobacter</taxon>
    </lineage>
</organism>
<feature type="transmembrane region" description="Helical" evidence="3">
    <location>
        <begin position="323"/>
        <end position="341"/>
    </location>
</feature>
<feature type="transmembrane region" description="Helical" evidence="3">
    <location>
        <begin position="198"/>
        <end position="221"/>
    </location>
</feature>
<dbReference type="GO" id="GO:1902201">
    <property type="term" value="P:negative regulation of bacterial-type flagellum-dependent cell motility"/>
    <property type="evidence" value="ECO:0007669"/>
    <property type="project" value="TreeGrafter"/>
</dbReference>
<comment type="caution">
    <text evidence="6">The sequence shown here is derived from an EMBL/GenBank/DDBJ whole genome shotgun (WGS) entry which is preliminary data.</text>
</comment>
<dbReference type="PANTHER" id="PTHR45138">
    <property type="entry name" value="REGULATORY COMPONENTS OF SENSORY TRANSDUCTION SYSTEM"/>
    <property type="match status" value="1"/>
</dbReference>
<dbReference type="InterPro" id="IPR050469">
    <property type="entry name" value="Diguanylate_Cyclase"/>
</dbReference>
<protein>
    <recommendedName>
        <fullName evidence="1">diguanylate cyclase</fullName>
        <ecNumber evidence="1">2.7.7.65</ecNumber>
    </recommendedName>
</protein>
<feature type="transmembrane region" description="Helical" evidence="3">
    <location>
        <begin position="233"/>
        <end position="254"/>
    </location>
</feature>
<accession>A0A4Q2KJ27</accession>
<evidence type="ECO:0000256" key="1">
    <source>
        <dbReference type="ARBA" id="ARBA00012528"/>
    </source>
</evidence>
<dbReference type="AlphaFoldDB" id="A0A4Q2KJ27"/>